<evidence type="ECO:0000313" key="2">
    <source>
        <dbReference type="EMBL" id="KAB8246326.1"/>
    </source>
</evidence>
<evidence type="ECO:0008006" key="3">
    <source>
        <dbReference type="Google" id="ProtNLM"/>
    </source>
</evidence>
<dbReference type="VEuPathDB" id="FungiDB:AFLA_000295"/>
<accession>A0A5N6GVE8</accession>
<feature type="signal peptide" evidence="1">
    <location>
        <begin position="1"/>
        <end position="24"/>
    </location>
</feature>
<name>A0A5N6GVE8_ASPFL</name>
<dbReference type="Proteomes" id="UP000325434">
    <property type="component" value="Unassembled WGS sequence"/>
</dbReference>
<dbReference type="SUPFAM" id="SSF52058">
    <property type="entry name" value="L domain-like"/>
    <property type="match status" value="1"/>
</dbReference>
<dbReference type="VEuPathDB" id="FungiDB:F9C07_2278372"/>
<evidence type="ECO:0000256" key="1">
    <source>
        <dbReference type="SAM" id="SignalP"/>
    </source>
</evidence>
<dbReference type="AlphaFoldDB" id="A0A5N6GVE8"/>
<sequence>MPVNMSYRLTWMFLLVVVVGSALAQICTPEWGYEGYSYIINNQSDLDEIAAKCTTINGSIAMSYNYTGAFHLPNIRNITKGFKWFTILAVSMNDPKPTSINLPDLEFLGGSIWFNSLPTLKSFTAPKLKTVGSKAFIDVTQELDLRSLVESEYLSVRGDASSVRLDSLQQVREQIQICNSDECNSNNSSHGTLDLSLPALHDVGHLLLQGRFSSLDTPKLTNISGFGSGSYSILLRSEEGPEIDLSFPELKYIQDDSLWLEGSIGSLSMPSLTNLTAWLYIKTYGRLDINLPFVEAGTMTLGGNISSVQLPNLKSVGQLQVNTAASLDCKSLEETIIKATNASRSPVSCHVENSAWHLGLNLGAKVALGSVVGVVVGLVMSY</sequence>
<dbReference type="EMBL" id="ML734601">
    <property type="protein sequence ID" value="KAB8246326.1"/>
    <property type="molecule type" value="Genomic_DNA"/>
</dbReference>
<gene>
    <name evidence="2" type="ORF">BDV35DRAFT_354379</name>
</gene>
<feature type="chain" id="PRO_5025003260" description="GPI-anchored cell wall organization protein Ecm33" evidence="1">
    <location>
        <begin position="25"/>
        <end position="382"/>
    </location>
</feature>
<keyword evidence="1" id="KW-0732">Signal</keyword>
<reference evidence="2" key="1">
    <citation type="submission" date="2019-04" db="EMBL/GenBank/DDBJ databases">
        <title>Friends and foes A comparative genomics study of 23 Aspergillus species from section Flavi.</title>
        <authorList>
            <consortium name="DOE Joint Genome Institute"/>
            <person name="Kjaerbolling I."/>
            <person name="Vesth T."/>
            <person name="Frisvad J.C."/>
            <person name="Nybo J.L."/>
            <person name="Theobald S."/>
            <person name="Kildgaard S."/>
            <person name="Isbrandt T."/>
            <person name="Kuo A."/>
            <person name="Sato A."/>
            <person name="Lyhne E.K."/>
            <person name="Kogle M.E."/>
            <person name="Wiebenga A."/>
            <person name="Kun R.S."/>
            <person name="Lubbers R.J."/>
            <person name="Makela M.R."/>
            <person name="Barry K."/>
            <person name="Chovatia M."/>
            <person name="Clum A."/>
            <person name="Daum C."/>
            <person name="Haridas S."/>
            <person name="He G."/>
            <person name="LaButti K."/>
            <person name="Lipzen A."/>
            <person name="Mondo S."/>
            <person name="Riley R."/>
            <person name="Salamov A."/>
            <person name="Simmons B.A."/>
            <person name="Magnuson J.K."/>
            <person name="Henrissat B."/>
            <person name="Mortensen U.H."/>
            <person name="Larsen T.O."/>
            <person name="Devries R.P."/>
            <person name="Grigoriev I.V."/>
            <person name="Machida M."/>
            <person name="Baker S.E."/>
            <person name="Andersen M.R."/>
        </authorList>
    </citation>
    <scope>NUCLEOTIDE SEQUENCE [LARGE SCALE GENOMIC DNA]</scope>
    <source>
        <strain evidence="2">CBS 121.62</strain>
    </source>
</reference>
<organism evidence="2">
    <name type="scientific">Aspergillus flavus</name>
    <dbReference type="NCBI Taxonomy" id="5059"/>
    <lineage>
        <taxon>Eukaryota</taxon>
        <taxon>Fungi</taxon>
        <taxon>Dikarya</taxon>
        <taxon>Ascomycota</taxon>
        <taxon>Pezizomycotina</taxon>
        <taxon>Eurotiomycetes</taxon>
        <taxon>Eurotiomycetidae</taxon>
        <taxon>Eurotiales</taxon>
        <taxon>Aspergillaceae</taxon>
        <taxon>Aspergillus</taxon>
        <taxon>Aspergillus subgen. Circumdati</taxon>
    </lineage>
</organism>
<protein>
    <recommendedName>
        <fullName evidence="3">GPI-anchored cell wall organization protein Ecm33</fullName>
    </recommendedName>
</protein>
<proteinExistence type="predicted"/>